<gene>
    <name evidence="1" type="ORF">EAG_13607</name>
</gene>
<feature type="non-terminal residue" evidence="1">
    <location>
        <position position="105"/>
    </location>
</feature>
<proteinExistence type="predicted"/>
<dbReference type="Proteomes" id="UP000000311">
    <property type="component" value="Unassembled WGS sequence"/>
</dbReference>
<dbReference type="OMA" id="TISCGFF"/>
<keyword evidence="2" id="KW-1185">Reference proteome</keyword>
<dbReference type="EMBL" id="GL437097">
    <property type="protein sequence ID" value="EFN71131.1"/>
    <property type="molecule type" value="Genomic_DNA"/>
</dbReference>
<dbReference type="AlphaFoldDB" id="E2A609"/>
<evidence type="ECO:0000313" key="1">
    <source>
        <dbReference type="EMBL" id="EFN71131.1"/>
    </source>
</evidence>
<evidence type="ECO:0000313" key="2">
    <source>
        <dbReference type="Proteomes" id="UP000000311"/>
    </source>
</evidence>
<accession>E2A609</accession>
<name>E2A609_CAMFO</name>
<sequence length="105" mass="12193">IQLKFRTQMGLIVDIPKQGSGTTNDGDTARRFFENPRIVSTITNIDENVIRRFGIILKTISCGFFINQEKFNIYCYETAKLYVHFYNWYPMPAYVHKLLVHGAAI</sequence>
<dbReference type="InParanoid" id="E2A609"/>
<feature type="non-terminal residue" evidence="1">
    <location>
        <position position="1"/>
    </location>
</feature>
<organism evidence="2">
    <name type="scientific">Camponotus floridanus</name>
    <name type="common">Florida carpenter ant</name>
    <dbReference type="NCBI Taxonomy" id="104421"/>
    <lineage>
        <taxon>Eukaryota</taxon>
        <taxon>Metazoa</taxon>
        <taxon>Ecdysozoa</taxon>
        <taxon>Arthropoda</taxon>
        <taxon>Hexapoda</taxon>
        <taxon>Insecta</taxon>
        <taxon>Pterygota</taxon>
        <taxon>Neoptera</taxon>
        <taxon>Endopterygota</taxon>
        <taxon>Hymenoptera</taxon>
        <taxon>Apocrita</taxon>
        <taxon>Aculeata</taxon>
        <taxon>Formicoidea</taxon>
        <taxon>Formicidae</taxon>
        <taxon>Formicinae</taxon>
        <taxon>Camponotus</taxon>
    </lineage>
</organism>
<reference evidence="1 2" key="1">
    <citation type="journal article" date="2010" name="Science">
        <title>Genomic comparison of the ants Camponotus floridanus and Harpegnathos saltator.</title>
        <authorList>
            <person name="Bonasio R."/>
            <person name="Zhang G."/>
            <person name="Ye C."/>
            <person name="Mutti N.S."/>
            <person name="Fang X."/>
            <person name="Qin N."/>
            <person name="Donahue G."/>
            <person name="Yang P."/>
            <person name="Li Q."/>
            <person name="Li C."/>
            <person name="Zhang P."/>
            <person name="Huang Z."/>
            <person name="Berger S.L."/>
            <person name="Reinberg D."/>
            <person name="Wang J."/>
            <person name="Liebig J."/>
        </authorList>
    </citation>
    <scope>NUCLEOTIDE SEQUENCE [LARGE SCALE GENOMIC DNA]</scope>
    <source>
        <strain evidence="2">C129</strain>
    </source>
</reference>
<protein>
    <submittedName>
        <fullName evidence="1">Uncharacterized protein</fullName>
    </submittedName>
</protein>